<dbReference type="Proteomes" id="UP000318017">
    <property type="component" value="Chromosome"/>
</dbReference>
<dbReference type="EMBL" id="CP036298">
    <property type="protein sequence ID" value="QDV24181.1"/>
    <property type="molecule type" value="Genomic_DNA"/>
</dbReference>
<reference evidence="1 2" key="1">
    <citation type="submission" date="2019-02" db="EMBL/GenBank/DDBJ databases">
        <title>Deep-cultivation of Planctomycetes and their phenomic and genomic characterization uncovers novel biology.</title>
        <authorList>
            <person name="Wiegand S."/>
            <person name="Jogler M."/>
            <person name="Boedeker C."/>
            <person name="Pinto D."/>
            <person name="Vollmers J."/>
            <person name="Rivas-Marin E."/>
            <person name="Kohn T."/>
            <person name="Peeters S.H."/>
            <person name="Heuer A."/>
            <person name="Rast P."/>
            <person name="Oberbeckmann S."/>
            <person name="Bunk B."/>
            <person name="Jeske O."/>
            <person name="Meyerdierks A."/>
            <person name="Storesund J.E."/>
            <person name="Kallscheuer N."/>
            <person name="Luecker S."/>
            <person name="Lage O.M."/>
            <person name="Pohl T."/>
            <person name="Merkel B.J."/>
            <person name="Hornburger P."/>
            <person name="Mueller R.-W."/>
            <person name="Bruemmer F."/>
            <person name="Labrenz M."/>
            <person name="Spormann A.M."/>
            <person name="Op den Camp H."/>
            <person name="Overmann J."/>
            <person name="Amann R."/>
            <person name="Jetten M.S.M."/>
            <person name="Mascher T."/>
            <person name="Medema M.H."/>
            <person name="Devos D.P."/>
            <person name="Kaster A.-K."/>
            <person name="Ovreas L."/>
            <person name="Rohde M."/>
            <person name="Galperin M.Y."/>
            <person name="Jogler C."/>
        </authorList>
    </citation>
    <scope>NUCLEOTIDE SEQUENCE [LARGE SCALE GENOMIC DNA]</scope>
    <source>
        <strain evidence="1 2">Q31a</strain>
    </source>
</reference>
<gene>
    <name evidence="1" type="ORF">Q31a_24950</name>
</gene>
<dbReference type="AlphaFoldDB" id="A0A518G6H1"/>
<dbReference type="KEGG" id="ahel:Q31a_24950"/>
<organism evidence="1 2">
    <name type="scientific">Aureliella helgolandensis</name>
    <dbReference type="NCBI Taxonomy" id="2527968"/>
    <lineage>
        <taxon>Bacteria</taxon>
        <taxon>Pseudomonadati</taxon>
        <taxon>Planctomycetota</taxon>
        <taxon>Planctomycetia</taxon>
        <taxon>Pirellulales</taxon>
        <taxon>Pirellulaceae</taxon>
        <taxon>Aureliella</taxon>
    </lineage>
</organism>
<evidence type="ECO:0000313" key="1">
    <source>
        <dbReference type="EMBL" id="QDV24181.1"/>
    </source>
</evidence>
<name>A0A518G6H1_9BACT</name>
<dbReference type="OrthoDB" id="8481489at2"/>
<protein>
    <submittedName>
        <fullName evidence="1">Uncharacterized protein</fullName>
    </submittedName>
</protein>
<evidence type="ECO:0000313" key="2">
    <source>
        <dbReference type="Proteomes" id="UP000318017"/>
    </source>
</evidence>
<sequence>MPDPTNLVGTYVNYVIKPIMSDSPAMALLVVNGALPNQVDNVAGQIWTDPPPPMPPRPGVIPQMGAHRAPAPAPGMGGHRGVVSGFTRSASTWPFFFLKYVPGRTTVAPLGHGVLTGPISGCYLFRYILAGVTYMSHVGTADDPADDRSVQAKADWLTLVGQPTISHVFGGTPIDYFSTPEVAGAMLSGNPMDVSVCAYYTATDAWAVMLSKVPGNRPLPPGGLSKICGVKKMTLQPWTTLYALRKFSGEYSAEKKKDAFKLS</sequence>
<keyword evidence="2" id="KW-1185">Reference proteome</keyword>
<accession>A0A518G6H1</accession>
<proteinExistence type="predicted"/>
<dbReference type="RefSeq" id="WP_145077651.1">
    <property type="nucleotide sequence ID" value="NZ_CP036298.1"/>
</dbReference>